<proteinExistence type="predicted"/>
<feature type="transmembrane region" description="Helical" evidence="1">
    <location>
        <begin position="12"/>
        <end position="32"/>
    </location>
</feature>
<dbReference type="GO" id="GO:0008233">
    <property type="term" value="F:peptidase activity"/>
    <property type="evidence" value="ECO:0007669"/>
    <property type="project" value="UniProtKB-KW"/>
</dbReference>
<evidence type="ECO:0000313" key="4">
    <source>
        <dbReference type="Proteomes" id="UP001261871"/>
    </source>
</evidence>
<feature type="transmembrane region" description="Helical" evidence="1">
    <location>
        <begin position="112"/>
        <end position="134"/>
    </location>
</feature>
<sequence length="235" mass="26010">MTQNISANISDHISILSATVLTFILILLFVKWEKLKLNDIGIIPDKHSIFRFLSGYAIGFCMAISQALIVIAFGHFQLKFVSQISLIDILLPFILYLLVACREELAFRAYPLRSLNISIGSLLALTIITIIFILEHVAGGMTWKMAILGSGIGAVLFGVSALKTKGLALSFGLHSAWNFGQWIFGFKSKPGLWEAIVDKGYESKVEDVGLLAFIFIMGVAITGICFYYRKNHLSE</sequence>
<evidence type="ECO:0000313" key="3">
    <source>
        <dbReference type="EMBL" id="MDR6846321.1"/>
    </source>
</evidence>
<organism evidence="3 4">
    <name type="scientific">Flavobacterium granuli</name>
    <dbReference type="NCBI Taxonomy" id="280093"/>
    <lineage>
        <taxon>Bacteria</taxon>
        <taxon>Pseudomonadati</taxon>
        <taxon>Bacteroidota</taxon>
        <taxon>Flavobacteriia</taxon>
        <taxon>Flavobacteriales</taxon>
        <taxon>Flavobacteriaceae</taxon>
        <taxon>Flavobacterium</taxon>
    </lineage>
</organism>
<keyword evidence="1" id="KW-1133">Transmembrane helix</keyword>
<gene>
    <name evidence="3" type="ORF">J2W95_003037</name>
</gene>
<dbReference type="EMBL" id="JAVDTX010000007">
    <property type="protein sequence ID" value="MDR6846321.1"/>
    <property type="molecule type" value="Genomic_DNA"/>
</dbReference>
<feature type="transmembrane region" description="Helical" evidence="1">
    <location>
        <begin position="208"/>
        <end position="228"/>
    </location>
</feature>
<accession>A0ABU1S5J8</accession>
<feature type="transmembrane region" description="Helical" evidence="1">
    <location>
        <begin position="140"/>
        <end position="159"/>
    </location>
</feature>
<dbReference type="InterPro" id="IPR003675">
    <property type="entry name" value="Rce1/LyrA-like_dom"/>
</dbReference>
<dbReference type="Pfam" id="PF02517">
    <property type="entry name" value="Rce1-like"/>
    <property type="match status" value="1"/>
</dbReference>
<feature type="domain" description="CAAX prenyl protease 2/Lysostaphin resistance protein A-like" evidence="2">
    <location>
        <begin position="89"/>
        <end position="179"/>
    </location>
</feature>
<keyword evidence="3" id="KW-0645">Protease</keyword>
<dbReference type="RefSeq" id="WP_310008434.1">
    <property type="nucleotide sequence ID" value="NZ_JAVDTX010000007.1"/>
</dbReference>
<feature type="transmembrane region" description="Helical" evidence="1">
    <location>
        <begin position="53"/>
        <end position="74"/>
    </location>
</feature>
<name>A0ABU1S5J8_9FLAO</name>
<keyword evidence="1" id="KW-0812">Transmembrane</keyword>
<evidence type="ECO:0000259" key="2">
    <source>
        <dbReference type="Pfam" id="PF02517"/>
    </source>
</evidence>
<protein>
    <submittedName>
        <fullName evidence="3">Membrane protease YdiL (CAAX protease family)</fullName>
    </submittedName>
</protein>
<evidence type="ECO:0000256" key="1">
    <source>
        <dbReference type="SAM" id="Phobius"/>
    </source>
</evidence>
<dbReference type="PANTHER" id="PTHR39430">
    <property type="entry name" value="MEMBRANE-ASSOCIATED PROTEASE-RELATED"/>
    <property type="match status" value="1"/>
</dbReference>
<keyword evidence="1" id="KW-0472">Membrane</keyword>
<keyword evidence="4" id="KW-1185">Reference proteome</keyword>
<feature type="transmembrane region" description="Helical" evidence="1">
    <location>
        <begin position="80"/>
        <end position="100"/>
    </location>
</feature>
<reference evidence="3 4" key="1">
    <citation type="submission" date="2023-07" db="EMBL/GenBank/DDBJ databases">
        <title>Sorghum-associated microbial communities from plants grown in Nebraska, USA.</title>
        <authorList>
            <person name="Schachtman D."/>
        </authorList>
    </citation>
    <scope>NUCLEOTIDE SEQUENCE [LARGE SCALE GENOMIC DNA]</scope>
    <source>
        <strain evidence="3 4">BE124</strain>
    </source>
</reference>
<feature type="transmembrane region" description="Helical" evidence="1">
    <location>
        <begin position="166"/>
        <end position="184"/>
    </location>
</feature>
<dbReference type="Proteomes" id="UP001261871">
    <property type="component" value="Unassembled WGS sequence"/>
</dbReference>
<dbReference type="PANTHER" id="PTHR39430:SF1">
    <property type="entry name" value="PROTEASE"/>
    <property type="match status" value="1"/>
</dbReference>
<keyword evidence="3" id="KW-0378">Hydrolase</keyword>
<comment type="caution">
    <text evidence="3">The sequence shown here is derived from an EMBL/GenBank/DDBJ whole genome shotgun (WGS) entry which is preliminary data.</text>
</comment>
<dbReference type="GO" id="GO:0006508">
    <property type="term" value="P:proteolysis"/>
    <property type="evidence" value="ECO:0007669"/>
    <property type="project" value="UniProtKB-KW"/>
</dbReference>